<dbReference type="GO" id="GO:0005507">
    <property type="term" value="F:copper ion binding"/>
    <property type="evidence" value="ECO:0007669"/>
    <property type="project" value="InterPro"/>
</dbReference>
<dbReference type="EMBL" id="CP036339">
    <property type="protein sequence ID" value="QDT71007.1"/>
    <property type="molecule type" value="Genomic_DNA"/>
</dbReference>
<dbReference type="InterPro" id="IPR014784">
    <property type="entry name" value="Cu2_ascorb_mOase-like_C"/>
</dbReference>
<accession>A0A517TRK5</accession>
<name>A0A517TRK5_9BACT</name>
<feature type="chain" id="PRO_5021792606" description="Cytochrome c domain-containing protein" evidence="6">
    <location>
        <begin position="31"/>
        <end position="483"/>
    </location>
</feature>
<evidence type="ECO:0000256" key="3">
    <source>
        <dbReference type="ARBA" id="ARBA00023004"/>
    </source>
</evidence>
<sequence precursor="true">MHRLTFRPLAATAAALTLIIAGAVPRSAGANDEKPAAPTFNRDVAPIVFAQCAPCHRPGEAAPFALLTYQDVKKRADLVTAVTASRYMPPWHAEPIATAFHGERRLTDDQIELLRAWVDAGMPEGDAADLPPQPEFTPGWQLGQPDLIVQMSEEFEVPADGPDLYRNFAIPLGLTEDKWVRAVEFRPSAPTVVHHSLFFLDPTGQASREPGFARLSFEGAARRGRGQGDLGGGSNGRSLGGWAVGASPLPLPAGLAFRVPAGADLILSTHFHPSGTVERERSVVGIYFADKKPERSFTGVQLPPVFGALAGVEIPAGEKRYTKTDSFTLPVAVDAFGVNSHAHYLGKEMELTATLPNGEAIDLLRINDFDFNWQEQYQYEEFVRLPAGTRLEARVTWDNSADNPRNPSNPPVAVKWGRESTDEMGSVSLRMMPVDEADLELLQQSYRDHVRAAARERMSQRPAWRERLKRWIAASASNDEAVE</sequence>
<dbReference type="InterPro" id="IPR008977">
    <property type="entry name" value="PHM/PNGase_F_dom_sf"/>
</dbReference>
<keyword evidence="3 5" id="KW-0408">Iron</keyword>
<dbReference type="GO" id="GO:0016715">
    <property type="term" value="F:oxidoreductase activity, acting on paired donors, with incorporation or reduction of molecular oxygen, reduced ascorbate as one donor, and incorporation of one atom of oxygen"/>
    <property type="evidence" value="ECO:0007669"/>
    <property type="project" value="InterPro"/>
</dbReference>
<dbReference type="SUPFAM" id="SSF46626">
    <property type="entry name" value="Cytochrome c"/>
    <property type="match status" value="1"/>
</dbReference>
<dbReference type="GO" id="GO:0009055">
    <property type="term" value="F:electron transfer activity"/>
    <property type="evidence" value="ECO:0007669"/>
    <property type="project" value="InterPro"/>
</dbReference>
<organism evidence="8 9">
    <name type="scientific">Lacipirellula limnantheis</name>
    <dbReference type="NCBI Taxonomy" id="2528024"/>
    <lineage>
        <taxon>Bacteria</taxon>
        <taxon>Pseudomonadati</taxon>
        <taxon>Planctomycetota</taxon>
        <taxon>Planctomycetia</taxon>
        <taxon>Pirellulales</taxon>
        <taxon>Lacipirellulaceae</taxon>
        <taxon>Lacipirellula</taxon>
    </lineage>
</organism>
<keyword evidence="2 5" id="KW-0479">Metal-binding</keyword>
<dbReference type="Gene3D" id="2.60.120.310">
    <property type="entry name" value="Copper type II, ascorbate-dependent monooxygenase, N-terminal domain"/>
    <property type="match status" value="1"/>
</dbReference>
<feature type="domain" description="Cytochrome c" evidence="7">
    <location>
        <begin position="31"/>
        <end position="122"/>
    </location>
</feature>
<dbReference type="KEGG" id="llh:I41_01620"/>
<evidence type="ECO:0000313" key="9">
    <source>
        <dbReference type="Proteomes" id="UP000317909"/>
    </source>
</evidence>
<dbReference type="RefSeq" id="WP_145430032.1">
    <property type="nucleotide sequence ID" value="NZ_CP036339.1"/>
</dbReference>
<dbReference type="Proteomes" id="UP000317909">
    <property type="component" value="Chromosome"/>
</dbReference>
<dbReference type="InterPro" id="IPR036939">
    <property type="entry name" value="Cu2_ascorb_mOase_N_sf"/>
</dbReference>
<evidence type="ECO:0000256" key="6">
    <source>
        <dbReference type="SAM" id="SignalP"/>
    </source>
</evidence>
<evidence type="ECO:0000256" key="2">
    <source>
        <dbReference type="ARBA" id="ARBA00022723"/>
    </source>
</evidence>
<dbReference type="OrthoDB" id="9788721at2"/>
<evidence type="ECO:0000313" key="8">
    <source>
        <dbReference type="EMBL" id="QDT71007.1"/>
    </source>
</evidence>
<keyword evidence="6" id="KW-0732">Signal</keyword>
<reference evidence="8 9" key="1">
    <citation type="submission" date="2019-02" db="EMBL/GenBank/DDBJ databases">
        <title>Deep-cultivation of Planctomycetes and their phenomic and genomic characterization uncovers novel biology.</title>
        <authorList>
            <person name="Wiegand S."/>
            <person name="Jogler M."/>
            <person name="Boedeker C."/>
            <person name="Pinto D."/>
            <person name="Vollmers J."/>
            <person name="Rivas-Marin E."/>
            <person name="Kohn T."/>
            <person name="Peeters S.H."/>
            <person name="Heuer A."/>
            <person name="Rast P."/>
            <person name="Oberbeckmann S."/>
            <person name="Bunk B."/>
            <person name="Jeske O."/>
            <person name="Meyerdierks A."/>
            <person name="Storesund J.E."/>
            <person name="Kallscheuer N."/>
            <person name="Luecker S."/>
            <person name="Lage O.M."/>
            <person name="Pohl T."/>
            <person name="Merkel B.J."/>
            <person name="Hornburger P."/>
            <person name="Mueller R.-W."/>
            <person name="Bruemmer F."/>
            <person name="Labrenz M."/>
            <person name="Spormann A.M."/>
            <person name="Op den Camp H."/>
            <person name="Overmann J."/>
            <person name="Amann R."/>
            <person name="Jetten M.S.M."/>
            <person name="Mascher T."/>
            <person name="Medema M.H."/>
            <person name="Devos D.P."/>
            <person name="Kaster A.-K."/>
            <person name="Ovreas L."/>
            <person name="Rohde M."/>
            <person name="Galperin M.Y."/>
            <person name="Jogler C."/>
        </authorList>
    </citation>
    <scope>NUCLEOTIDE SEQUENCE [LARGE SCALE GENOMIC DNA]</scope>
    <source>
        <strain evidence="8 9">I41</strain>
    </source>
</reference>
<proteinExistence type="predicted"/>
<feature type="signal peptide" evidence="6">
    <location>
        <begin position="1"/>
        <end position="30"/>
    </location>
</feature>
<dbReference type="AlphaFoldDB" id="A0A517TRK5"/>
<dbReference type="GO" id="GO:0020037">
    <property type="term" value="F:heme binding"/>
    <property type="evidence" value="ECO:0007669"/>
    <property type="project" value="InterPro"/>
</dbReference>
<dbReference type="SUPFAM" id="SSF49742">
    <property type="entry name" value="PHM/PNGase F"/>
    <property type="match status" value="2"/>
</dbReference>
<evidence type="ECO:0000256" key="1">
    <source>
        <dbReference type="ARBA" id="ARBA00022617"/>
    </source>
</evidence>
<keyword evidence="1 5" id="KW-0349">Heme</keyword>
<dbReference type="InterPro" id="IPR036909">
    <property type="entry name" value="Cyt_c-like_dom_sf"/>
</dbReference>
<dbReference type="Gene3D" id="2.60.120.230">
    <property type="match status" value="1"/>
</dbReference>
<dbReference type="PROSITE" id="PS51007">
    <property type="entry name" value="CYTC"/>
    <property type="match status" value="1"/>
</dbReference>
<keyword evidence="9" id="KW-1185">Reference proteome</keyword>
<evidence type="ECO:0000256" key="5">
    <source>
        <dbReference type="PROSITE-ProRule" id="PRU00433"/>
    </source>
</evidence>
<gene>
    <name evidence="8" type="ORF">I41_01620</name>
</gene>
<keyword evidence="4" id="KW-1015">Disulfide bond</keyword>
<evidence type="ECO:0000259" key="7">
    <source>
        <dbReference type="PROSITE" id="PS51007"/>
    </source>
</evidence>
<evidence type="ECO:0000256" key="4">
    <source>
        <dbReference type="ARBA" id="ARBA00023157"/>
    </source>
</evidence>
<dbReference type="InterPro" id="IPR009056">
    <property type="entry name" value="Cyt_c-like_dom"/>
</dbReference>
<protein>
    <recommendedName>
        <fullName evidence="7">Cytochrome c domain-containing protein</fullName>
    </recommendedName>
</protein>